<proteinExistence type="predicted"/>
<dbReference type="EMBL" id="JABFOF010000003">
    <property type="protein sequence ID" value="KAG2402065.1"/>
    <property type="molecule type" value="Genomic_DNA"/>
</dbReference>
<evidence type="ECO:0000259" key="2">
    <source>
        <dbReference type="PROSITE" id="PS50108"/>
    </source>
</evidence>
<feature type="compositionally biased region" description="Basic residues" evidence="1">
    <location>
        <begin position="214"/>
        <end position="223"/>
    </location>
</feature>
<protein>
    <submittedName>
        <fullName evidence="3">CRIB domain-containing protein</fullName>
    </submittedName>
</protein>
<feature type="compositionally biased region" description="Basic and acidic residues" evidence="1">
    <location>
        <begin position="161"/>
        <end position="179"/>
    </location>
</feature>
<comment type="caution">
    <text evidence="3">The sequence shown here is derived from an EMBL/GenBank/DDBJ whole genome shotgun (WGS) entry which is preliminary data.</text>
</comment>
<accession>A0A8T0KW99</accession>
<reference evidence="3 4" key="1">
    <citation type="submission" date="2020-05" db="EMBL/GenBank/DDBJ databases">
        <title>Vigna angularis (adzuki bean) Var. LongXiaoDou No. 4 denovo assembly.</title>
        <authorList>
            <person name="Xiang H."/>
        </authorList>
    </citation>
    <scope>NUCLEOTIDE SEQUENCE [LARGE SCALE GENOMIC DNA]</scope>
    <source>
        <tissue evidence="3">Leaf</tissue>
    </source>
</reference>
<feature type="region of interest" description="Disordered" evidence="1">
    <location>
        <begin position="55"/>
        <end position="238"/>
    </location>
</feature>
<sequence>MSSGAVKGQVKGQVKGLLKGLRYISQIFDEEDEKQQIEIGFPTDVKHLAHIGAENAKASQPSWLTEFKESSEGSSGTVVNPVKATPEGSNSDATSKGNNNSDATSKANNSDATSKANNSDATSKGEGKRGRKSRPRSSENQSTMSSPSRESSTEGSKPSRRNQESSKKANRQSSEDEKPPTASKPRRKSKTSSEDKDGGSVRRSSEDKEGSSRRAPRGRRHSKGGSLTEFSFSESGPQ</sequence>
<dbReference type="AlphaFoldDB" id="A0A8T0KW99"/>
<gene>
    <name evidence="3" type="ORF">HKW66_Vig0232610</name>
</gene>
<dbReference type="OrthoDB" id="4206278at2759"/>
<feature type="compositionally biased region" description="Basic and acidic residues" evidence="1">
    <location>
        <begin position="191"/>
        <end position="212"/>
    </location>
</feature>
<organism evidence="3 4">
    <name type="scientific">Phaseolus angularis</name>
    <name type="common">Azuki bean</name>
    <name type="synonym">Vigna angularis</name>
    <dbReference type="NCBI Taxonomy" id="3914"/>
    <lineage>
        <taxon>Eukaryota</taxon>
        <taxon>Viridiplantae</taxon>
        <taxon>Streptophyta</taxon>
        <taxon>Embryophyta</taxon>
        <taxon>Tracheophyta</taxon>
        <taxon>Spermatophyta</taxon>
        <taxon>Magnoliopsida</taxon>
        <taxon>eudicotyledons</taxon>
        <taxon>Gunneridae</taxon>
        <taxon>Pentapetalae</taxon>
        <taxon>rosids</taxon>
        <taxon>fabids</taxon>
        <taxon>Fabales</taxon>
        <taxon>Fabaceae</taxon>
        <taxon>Papilionoideae</taxon>
        <taxon>50 kb inversion clade</taxon>
        <taxon>NPAAA clade</taxon>
        <taxon>indigoferoid/millettioid clade</taxon>
        <taxon>Phaseoleae</taxon>
        <taxon>Vigna</taxon>
    </lineage>
</organism>
<dbReference type="PANTHER" id="PTHR46325:SF40">
    <property type="entry name" value="CRIB DOMAIN-CONTAINING PROTEIN"/>
    <property type="match status" value="1"/>
</dbReference>
<feature type="domain" description="CRIB" evidence="2">
    <location>
        <begin position="39"/>
        <end position="52"/>
    </location>
</feature>
<dbReference type="InterPro" id="IPR000095">
    <property type="entry name" value="CRIB_dom"/>
</dbReference>
<dbReference type="PROSITE" id="PS50108">
    <property type="entry name" value="CRIB"/>
    <property type="match status" value="1"/>
</dbReference>
<evidence type="ECO:0000313" key="4">
    <source>
        <dbReference type="Proteomes" id="UP000743370"/>
    </source>
</evidence>
<feature type="compositionally biased region" description="Low complexity" evidence="1">
    <location>
        <begin position="138"/>
        <end position="156"/>
    </location>
</feature>
<feature type="compositionally biased region" description="Polar residues" evidence="1">
    <location>
        <begin position="87"/>
        <end position="122"/>
    </location>
</feature>
<feature type="compositionally biased region" description="Polar residues" evidence="1">
    <location>
        <begin position="228"/>
        <end position="238"/>
    </location>
</feature>
<dbReference type="PANTHER" id="PTHR46325">
    <property type="entry name" value="CRIB DOMAIN-CONTAINING PROTEIN RIC8"/>
    <property type="match status" value="1"/>
</dbReference>
<evidence type="ECO:0000256" key="1">
    <source>
        <dbReference type="SAM" id="MobiDB-lite"/>
    </source>
</evidence>
<dbReference type="Proteomes" id="UP000743370">
    <property type="component" value="Unassembled WGS sequence"/>
</dbReference>
<name>A0A8T0KW99_PHAAN</name>
<evidence type="ECO:0000313" key="3">
    <source>
        <dbReference type="EMBL" id="KAG2402065.1"/>
    </source>
</evidence>